<dbReference type="Gene3D" id="1.10.510.10">
    <property type="entry name" value="Transferase(Phosphotransferase) domain 1"/>
    <property type="match status" value="1"/>
</dbReference>
<evidence type="ECO:0000256" key="4">
    <source>
        <dbReference type="ARBA" id="ARBA00022741"/>
    </source>
</evidence>
<dbReference type="Pfam" id="PF00069">
    <property type="entry name" value="Pkinase"/>
    <property type="match status" value="1"/>
</dbReference>
<protein>
    <recommendedName>
        <fullName evidence="1">non-specific serine/threonine protein kinase</fullName>
        <ecNumber evidence="1">2.7.11.1</ecNumber>
    </recommendedName>
</protein>
<feature type="compositionally biased region" description="Acidic residues" evidence="9">
    <location>
        <begin position="59"/>
        <end position="78"/>
    </location>
</feature>
<name>A0ABR2K2X0_9EUKA</name>
<keyword evidence="5" id="KW-0418">Kinase</keyword>
<keyword evidence="3" id="KW-0808">Transferase</keyword>
<organism evidence="11 12">
    <name type="scientific">Tritrichomonas musculus</name>
    <dbReference type="NCBI Taxonomy" id="1915356"/>
    <lineage>
        <taxon>Eukaryota</taxon>
        <taxon>Metamonada</taxon>
        <taxon>Parabasalia</taxon>
        <taxon>Tritrichomonadida</taxon>
        <taxon>Tritrichomonadidae</taxon>
        <taxon>Tritrichomonas</taxon>
    </lineage>
</organism>
<comment type="catalytic activity">
    <reaction evidence="7">
        <text>L-threonyl-[protein] + ATP = O-phospho-L-threonyl-[protein] + ADP + H(+)</text>
        <dbReference type="Rhea" id="RHEA:46608"/>
        <dbReference type="Rhea" id="RHEA-COMP:11060"/>
        <dbReference type="Rhea" id="RHEA-COMP:11605"/>
        <dbReference type="ChEBI" id="CHEBI:15378"/>
        <dbReference type="ChEBI" id="CHEBI:30013"/>
        <dbReference type="ChEBI" id="CHEBI:30616"/>
        <dbReference type="ChEBI" id="CHEBI:61977"/>
        <dbReference type="ChEBI" id="CHEBI:456216"/>
        <dbReference type="EC" id="2.7.11.1"/>
    </reaction>
</comment>
<dbReference type="EMBL" id="JAPFFF010000007">
    <property type="protein sequence ID" value="KAK8885282.1"/>
    <property type="molecule type" value="Genomic_DNA"/>
</dbReference>
<keyword evidence="4" id="KW-0547">Nucleotide-binding</keyword>
<comment type="caution">
    <text evidence="11">The sequence shown here is derived from an EMBL/GenBank/DDBJ whole genome shotgun (WGS) entry which is preliminary data.</text>
</comment>
<keyword evidence="12" id="KW-1185">Reference proteome</keyword>
<evidence type="ECO:0000256" key="2">
    <source>
        <dbReference type="ARBA" id="ARBA00022527"/>
    </source>
</evidence>
<keyword evidence="6" id="KW-0067">ATP-binding</keyword>
<evidence type="ECO:0000256" key="1">
    <source>
        <dbReference type="ARBA" id="ARBA00012513"/>
    </source>
</evidence>
<evidence type="ECO:0000256" key="9">
    <source>
        <dbReference type="SAM" id="MobiDB-lite"/>
    </source>
</evidence>
<evidence type="ECO:0000256" key="8">
    <source>
        <dbReference type="ARBA" id="ARBA00048679"/>
    </source>
</evidence>
<keyword evidence="2" id="KW-0723">Serine/threonine-protein kinase</keyword>
<evidence type="ECO:0000256" key="6">
    <source>
        <dbReference type="ARBA" id="ARBA00022840"/>
    </source>
</evidence>
<evidence type="ECO:0000313" key="12">
    <source>
        <dbReference type="Proteomes" id="UP001470230"/>
    </source>
</evidence>
<dbReference type="SMART" id="SM00220">
    <property type="entry name" value="S_TKc"/>
    <property type="match status" value="1"/>
</dbReference>
<sequence>MSSKEPKPESKEKTDQENNNQNETKNKEENEQKNENKIEKAEDQDNNQSEKNDIKEGKEQEEEEADDDDSDDDSDDEDRSNLDSYSILISKARYYQNANLLQGKDWYDMSVFLPKIQSPSEYTITHNIDGGKFSTVYKAYKIDPNNKNKKIDVALKVLLPYDIRKYLKEIKVLADLDGKCNIVKFHGLIQDPVTHVFSIALEWVNIEKYQKIYPKMTIEDIRYYMRLFLEGLDYAHSHGIIHRDLKPGNLGIDTKGRTLKILDWGLAEFYHPGVRINPQAGTRAYLSPEQMIKYPYLDYSTDIWSAGLVFGMMLLCTHLVMPGEDTKAQLFNLAKLIGGQTVINLVGMLDMRMERDLMHNIRMVPKEGFDPIIEKAKEKGRECPPDALDLLQKMLTPDFRFRISAHEALSHPFITGAQKK</sequence>
<dbReference type="SUPFAM" id="SSF56112">
    <property type="entry name" value="Protein kinase-like (PK-like)"/>
    <property type="match status" value="1"/>
</dbReference>
<feature type="compositionally biased region" description="Basic and acidic residues" evidence="9">
    <location>
        <begin position="1"/>
        <end position="16"/>
    </location>
</feature>
<evidence type="ECO:0000256" key="3">
    <source>
        <dbReference type="ARBA" id="ARBA00022679"/>
    </source>
</evidence>
<dbReference type="EC" id="2.7.11.1" evidence="1"/>
<evidence type="ECO:0000256" key="7">
    <source>
        <dbReference type="ARBA" id="ARBA00047899"/>
    </source>
</evidence>
<dbReference type="Gene3D" id="3.30.200.20">
    <property type="entry name" value="Phosphorylase Kinase, domain 1"/>
    <property type="match status" value="1"/>
</dbReference>
<accession>A0ABR2K2X0</accession>
<dbReference type="InterPro" id="IPR011009">
    <property type="entry name" value="Kinase-like_dom_sf"/>
</dbReference>
<evidence type="ECO:0000259" key="10">
    <source>
        <dbReference type="PROSITE" id="PS50011"/>
    </source>
</evidence>
<dbReference type="InterPro" id="IPR045216">
    <property type="entry name" value="CK2_alpha"/>
</dbReference>
<feature type="domain" description="Protein kinase" evidence="10">
    <location>
        <begin position="122"/>
        <end position="414"/>
    </location>
</feature>
<feature type="region of interest" description="Disordered" evidence="9">
    <location>
        <begin position="1"/>
        <end position="81"/>
    </location>
</feature>
<dbReference type="InterPro" id="IPR000719">
    <property type="entry name" value="Prot_kinase_dom"/>
</dbReference>
<evidence type="ECO:0000256" key="5">
    <source>
        <dbReference type="ARBA" id="ARBA00022777"/>
    </source>
</evidence>
<feature type="compositionally biased region" description="Basic and acidic residues" evidence="9">
    <location>
        <begin position="24"/>
        <end position="58"/>
    </location>
</feature>
<dbReference type="PANTHER" id="PTHR24054:SF0">
    <property type="entry name" value="CASEIN KINASE II SUBUNIT ALPHA"/>
    <property type="match status" value="1"/>
</dbReference>
<dbReference type="PROSITE" id="PS50011">
    <property type="entry name" value="PROTEIN_KINASE_DOM"/>
    <property type="match status" value="1"/>
</dbReference>
<reference evidence="11 12" key="1">
    <citation type="submission" date="2024-04" db="EMBL/GenBank/DDBJ databases">
        <title>Tritrichomonas musculus Genome.</title>
        <authorList>
            <person name="Alves-Ferreira E."/>
            <person name="Grigg M."/>
            <person name="Lorenzi H."/>
            <person name="Galac M."/>
        </authorList>
    </citation>
    <scope>NUCLEOTIDE SEQUENCE [LARGE SCALE GENOMIC DNA]</scope>
    <source>
        <strain evidence="11 12">EAF2021</strain>
    </source>
</reference>
<proteinExistence type="predicted"/>
<comment type="catalytic activity">
    <reaction evidence="8">
        <text>L-seryl-[protein] + ATP = O-phospho-L-seryl-[protein] + ADP + H(+)</text>
        <dbReference type="Rhea" id="RHEA:17989"/>
        <dbReference type="Rhea" id="RHEA-COMP:9863"/>
        <dbReference type="Rhea" id="RHEA-COMP:11604"/>
        <dbReference type="ChEBI" id="CHEBI:15378"/>
        <dbReference type="ChEBI" id="CHEBI:29999"/>
        <dbReference type="ChEBI" id="CHEBI:30616"/>
        <dbReference type="ChEBI" id="CHEBI:83421"/>
        <dbReference type="ChEBI" id="CHEBI:456216"/>
        <dbReference type="EC" id="2.7.11.1"/>
    </reaction>
</comment>
<dbReference type="PANTHER" id="PTHR24054">
    <property type="entry name" value="CASEIN KINASE II SUBUNIT ALPHA"/>
    <property type="match status" value="1"/>
</dbReference>
<gene>
    <name evidence="11" type="ORF">M9Y10_040728</name>
</gene>
<dbReference type="Proteomes" id="UP001470230">
    <property type="component" value="Unassembled WGS sequence"/>
</dbReference>
<evidence type="ECO:0000313" key="11">
    <source>
        <dbReference type="EMBL" id="KAK8885282.1"/>
    </source>
</evidence>